<gene>
    <name evidence="2" type="ORF">LMG32289_02638</name>
</gene>
<protein>
    <submittedName>
        <fullName evidence="2">Uncharacterized protein</fullName>
    </submittedName>
</protein>
<dbReference type="EMBL" id="CAJZAG010000005">
    <property type="protein sequence ID" value="CAG9172627.1"/>
    <property type="molecule type" value="Genomic_DNA"/>
</dbReference>
<comment type="caution">
    <text evidence="2">The sequence shown here is derived from an EMBL/GenBank/DDBJ whole genome shotgun (WGS) entry which is preliminary data.</text>
</comment>
<sequence length="111" mass="12266">MKTLKLLAAALLASLIATPVFASGGTGTYRLPWNTKGQVLEYRSCGCGDSCWVAQVRNVQTKAVVATLRCDCEQLHYSTKTRAEERQMPEACPSPDKKETFIQQTLKTLLE</sequence>
<feature type="chain" id="PRO_5046018913" evidence="1">
    <location>
        <begin position="23"/>
        <end position="111"/>
    </location>
</feature>
<reference evidence="2 3" key="1">
    <citation type="submission" date="2021-08" db="EMBL/GenBank/DDBJ databases">
        <authorList>
            <person name="Peeters C."/>
        </authorList>
    </citation>
    <scope>NUCLEOTIDE SEQUENCE [LARGE SCALE GENOMIC DNA]</scope>
    <source>
        <strain evidence="2 3">LMG 32289</strain>
    </source>
</reference>
<accession>A0ABM8WYG8</accession>
<name>A0ABM8WYG8_9BURK</name>
<keyword evidence="3" id="KW-1185">Reference proteome</keyword>
<dbReference type="Proteomes" id="UP000706525">
    <property type="component" value="Unassembled WGS sequence"/>
</dbReference>
<evidence type="ECO:0000313" key="2">
    <source>
        <dbReference type="EMBL" id="CAG9172627.1"/>
    </source>
</evidence>
<dbReference type="RefSeq" id="WP_223988794.1">
    <property type="nucleotide sequence ID" value="NZ_CAJZAG010000005.1"/>
</dbReference>
<organism evidence="2 3">
    <name type="scientific">Cupriavidus pampae</name>
    <dbReference type="NCBI Taxonomy" id="659251"/>
    <lineage>
        <taxon>Bacteria</taxon>
        <taxon>Pseudomonadati</taxon>
        <taxon>Pseudomonadota</taxon>
        <taxon>Betaproteobacteria</taxon>
        <taxon>Burkholderiales</taxon>
        <taxon>Burkholderiaceae</taxon>
        <taxon>Cupriavidus</taxon>
    </lineage>
</organism>
<evidence type="ECO:0000256" key="1">
    <source>
        <dbReference type="SAM" id="SignalP"/>
    </source>
</evidence>
<evidence type="ECO:0000313" key="3">
    <source>
        <dbReference type="Proteomes" id="UP000706525"/>
    </source>
</evidence>
<proteinExistence type="predicted"/>
<feature type="signal peptide" evidence="1">
    <location>
        <begin position="1"/>
        <end position="22"/>
    </location>
</feature>
<keyword evidence="1" id="KW-0732">Signal</keyword>